<geneLocation type="plasmid" evidence="3">
    <name>pmppla107</name>
</geneLocation>
<proteinExistence type="predicted"/>
<protein>
    <submittedName>
        <fullName evidence="2">Uncharacterized protein</fullName>
    </submittedName>
</protein>
<dbReference type="EMBL" id="CP031226">
    <property type="protein sequence ID" value="AXH59892.1"/>
    <property type="molecule type" value="Genomic_DNA"/>
</dbReference>
<keyword evidence="1" id="KW-0472">Membrane</keyword>
<organism evidence="2 3">
    <name type="scientific">Pseudomonas amygdali pv. lachrymans str. M301315</name>
    <dbReference type="NCBI Taxonomy" id="629260"/>
    <lineage>
        <taxon>Bacteria</taxon>
        <taxon>Pseudomonadati</taxon>
        <taxon>Pseudomonadota</taxon>
        <taxon>Gammaproteobacteria</taxon>
        <taxon>Pseudomonadales</taxon>
        <taxon>Pseudomonadaceae</taxon>
        <taxon>Pseudomonas</taxon>
        <taxon>Pseudomonas amygdali</taxon>
    </lineage>
</organism>
<evidence type="ECO:0000313" key="3">
    <source>
        <dbReference type="Proteomes" id="UP000006426"/>
    </source>
</evidence>
<reference evidence="2 3" key="1">
    <citation type="journal article" date="2011" name="PLoS Pathog.">
        <title>Dynamic evolution of pathogenicity revealed by sequencing and comparative genomics of 19 Pseudomonas syringae isolates.</title>
        <authorList>
            <person name="Baltrus D.A."/>
            <person name="Nishimura M.T."/>
            <person name="Romanchuk A."/>
            <person name="Chang J.H."/>
            <person name="Mukhtar M.S."/>
            <person name="Cherkis K."/>
            <person name="Roach J."/>
            <person name="Grant S.R."/>
            <person name="Jones C.D."/>
            <person name="Dangl J.L."/>
        </authorList>
    </citation>
    <scope>NUCLEOTIDE SEQUENCE [LARGE SCALE GENOMIC DNA]</scope>
    <source>
        <strain evidence="2 3">M301315</strain>
    </source>
</reference>
<keyword evidence="1" id="KW-1133">Transmembrane helix</keyword>
<sequence length="86" mass="9213">MQEIMDSAPKISARTYLALMGVSAVVCALVAGNSAQDAFTLLQTTQSVRMPDQAKLCRGILTLVASGIFTCLSYSCVTSFVQAYRK</sequence>
<dbReference type="RefSeq" id="WP_005741805.1">
    <property type="nucleotide sequence ID" value="NZ_CP031226.1"/>
</dbReference>
<keyword evidence="1" id="KW-0812">Transmembrane</keyword>
<dbReference type="AlphaFoldDB" id="A0AAD0PW84"/>
<keyword evidence="2" id="KW-0614">Plasmid</keyword>
<dbReference type="Proteomes" id="UP000006426">
    <property type="component" value="Plasmid pmppla107"/>
</dbReference>
<dbReference type="GeneID" id="39474549"/>
<name>A0AAD0PW84_PSEAV</name>
<accession>A0AAD0PW84</accession>
<gene>
    <name evidence="2" type="ORF">PLA107_032215</name>
</gene>
<feature type="transmembrane region" description="Helical" evidence="1">
    <location>
        <begin position="59"/>
        <end position="81"/>
    </location>
</feature>
<evidence type="ECO:0000313" key="2">
    <source>
        <dbReference type="EMBL" id="AXH59892.1"/>
    </source>
</evidence>
<evidence type="ECO:0000256" key="1">
    <source>
        <dbReference type="SAM" id="Phobius"/>
    </source>
</evidence>